<gene>
    <name evidence="2" type="ORF">RH861_07455</name>
</gene>
<keyword evidence="1" id="KW-0472">Membrane</keyword>
<keyword evidence="3" id="KW-1185">Reference proteome</keyword>
<dbReference type="RefSeq" id="WP_310520483.1">
    <property type="nucleotide sequence ID" value="NZ_BAABBS010000002.1"/>
</dbReference>
<feature type="transmembrane region" description="Helical" evidence="1">
    <location>
        <begin position="143"/>
        <end position="160"/>
    </location>
</feature>
<protein>
    <submittedName>
        <fullName evidence="2">Uncharacterized protein</fullName>
    </submittedName>
</protein>
<feature type="transmembrane region" description="Helical" evidence="1">
    <location>
        <begin position="55"/>
        <end position="79"/>
    </location>
</feature>
<dbReference type="EMBL" id="JAVKGS010000002">
    <property type="protein sequence ID" value="MDR5691899.1"/>
    <property type="molecule type" value="Genomic_DNA"/>
</dbReference>
<keyword evidence="1" id="KW-1133">Transmembrane helix</keyword>
<feature type="transmembrane region" description="Helical" evidence="1">
    <location>
        <begin position="91"/>
        <end position="110"/>
    </location>
</feature>
<organism evidence="2 3">
    <name type="scientific">Agromyces indicus</name>
    <dbReference type="NCBI Taxonomy" id="758919"/>
    <lineage>
        <taxon>Bacteria</taxon>
        <taxon>Bacillati</taxon>
        <taxon>Actinomycetota</taxon>
        <taxon>Actinomycetes</taxon>
        <taxon>Micrococcales</taxon>
        <taxon>Microbacteriaceae</taxon>
        <taxon>Agromyces</taxon>
    </lineage>
</organism>
<feature type="transmembrane region" description="Helical" evidence="1">
    <location>
        <begin position="166"/>
        <end position="184"/>
    </location>
</feature>
<reference evidence="3" key="1">
    <citation type="submission" date="2023-07" db="EMBL/GenBank/DDBJ databases">
        <title>Description of three actinobacteria isolated from air of manufacturing shop in a pharmaceutical factory.</title>
        <authorList>
            <person name="Zhang D.-F."/>
        </authorList>
    </citation>
    <scope>NUCLEOTIDE SEQUENCE [LARGE SCALE GENOMIC DNA]</scope>
    <source>
        <strain evidence="3">CCTCC AB 2011122</strain>
    </source>
</reference>
<name>A0ABU1FJF4_9MICO</name>
<keyword evidence="1" id="KW-0812">Transmembrane</keyword>
<dbReference type="Proteomes" id="UP001260072">
    <property type="component" value="Unassembled WGS sequence"/>
</dbReference>
<proteinExistence type="predicted"/>
<evidence type="ECO:0000256" key="1">
    <source>
        <dbReference type="SAM" id="Phobius"/>
    </source>
</evidence>
<evidence type="ECO:0000313" key="2">
    <source>
        <dbReference type="EMBL" id="MDR5691899.1"/>
    </source>
</evidence>
<feature type="transmembrane region" description="Helical" evidence="1">
    <location>
        <begin position="30"/>
        <end position="49"/>
    </location>
</feature>
<evidence type="ECO:0000313" key="3">
    <source>
        <dbReference type="Proteomes" id="UP001260072"/>
    </source>
</evidence>
<sequence>MTSRAPRVRDIRMPKALHDVFGEVQSPVELALVVVGGLALAAVVCLAGVESLAGVAWWRAAIAVLLVADICCGAVANFTRGTDRYYAERPRNRWMFIAVHWHLVVIALALGEGFWFALAVTAYTLVGASAVNLLHASRIQQPVGGLVLAFGLAGVVIWAMTDVAPLLLLVAAALFLLKVAYAFAVTHHPAGMEDPLR</sequence>
<accession>A0ABU1FJF4</accession>
<comment type="caution">
    <text evidence="2">The sequence shown here is derived from an EMBL/GenBank/DDBJ whole genome shotgun (WGS) entry which is preliminary data.</text>
</comment>